<feature type="region of interest" description="Disordered" evidence="1">
    <location>
        <begin position="142"/>
        <end position="176"/>
    </location>
</feature>
<proteinExistence type="predicted"/>
<keyword evidence="3" id="KW-1185">Reference proteome</keyword>
<accession>A0A7K9HCH3</accession>
<feature type="region of interest" description="Disordered" evidence="1">
    <location>
        <begin position="197"/>
        <end position="228"/>
    </location>
</feature>
<evidence type="ECO:0000313" key="3">
    <source>
        <dbReference type="Proteomes" id="UP000534107"/>
    </source>
</evidence>
<dbReference type="OrthoDB" id="9396170at2759"/>
<dbReference type="EMBL" id="VWZO01003284">
    <property type="protein sequence ID" value="NXH11196.1"/>
    <property type="molecule type" value="Genomic_DNA"/>
</dbReference>
<evidence type="ECO:0000313" key="2">
    <source>
        <dbReference type="EMBL" id="NXH11196.1"/>
    </source>
</evidence>
<evidence type="ECO:0000256" key="1">
    <source>
        <dbReference type="SAM" id="MobiDB-lite"/>
    </source>
</evidence>
<name>A0A7K9HCH3_9PICI</name>
<sequence>KLQEEVLSCSREQLELVSEGLDAAGSEEFTAGLRQLLSSQQAAREHRRRKTASRRVHLELPSPAWEGMDSEERRHFTAFMEQLGMDISEGQEIWQLWENLQKDEPQLLGNLEDFLAKMKHHIQEARSKKEALEVTLSKYKAEHDQELQQQQMQQDQQPLEQQSMARSPQHGMEQQPVLNGSERELQMQLETQCHRLHSMNQATSPERQQLEEELQAQQTHRHLQITRS</sequence>
<protein>
    <submittedName>
        <fullName evidence="2">RAB44 protein</fullName>
    </submittedName>
</protein>
<feature type="compositionally biased region" description="Basic residues" evidence="1">
    <location>
        <begin position="219"/>
        <end position="228"/>
    </location>
</feature>
<reference evidence="2 3" key="1">
    <citation type="submission" date="2019-09" db="EMBL/GenBank/DDBJ databases">
        <title>Bird 10,000 Genomes (B10K) Project - Family phase.</title>
        <authorList>
            <person name="Zhang G."/>
        </authorList>
    </citation>
    <scope>NUCLEOTIDE SEQUENCE [LARGE SCALE GENOMIC DNA]</scope>
    <source>
        <strain evidence="2">B10K-DU-001-16</strain>
        <tissue evidence="2">Muscle</tissue>
    </source>
</reference>
<dbReference type="AlphaFoldDB" id="A0A7K9HCH3"/>
<feature type="compositionally biased region" description="Low complexity" evidence="1">
    <location>
        <begin position="147"/>
        <end position="162"/>
    </location>
</feature>
<gene>
    <name evidence="2" type="primary">Rab44_0</name>
    <name evidence="2" type="ORF">BUCCAP_R12808</name>
</gene>
<organism evidence="2 3">
    <name type="scientific">Bucco capensis</name>
    <name type="common">collared puffbird</name>
    <dbReference type="NCBI Taxonomy" id="135168"/>
    <lineage>
        <taxon>Eukaryota</taxon>
        <taxon>Metazoa</taxon>
        <taxon>Chordata</taxon>
        <taxon>Craniata</taxon>
        <taxon>Vertebrata</taxon>
        <taxon>Euteleostomi</taxon>
        <taxon>Archelosauria</taxon>
        <taxon>Archosauria</taxon>
        <taxon>Dinosauria</taxon>
        <taxon>Saurischia</taxon>
        <taxon>Theropoda</taxon>
        <taxon>Coelurosauria</taxon>
        <taxon>Aves</taxon>
        <taxon>Neognathae</taxon>
        <taxon>Neoaves</taxon>
        <taxon>Telluraves</taxon>
        <taxon>Coraciimorphae</taxon>
        <taxon>Piciformes</taxon>
        <taxon>Bucconidae</taxon>
        <taxon>Bucco</taxon>
    </lineage>
</organism>
<feature type="non-terminal residue" evidence="2">
    <location>
        <position position="228"/>
    </location>
</feature>
<feature type="non-terminal residue" evidence="2">
    <location>
        <position position="1"/>
    </location>
</feature>
<comment type="caution">
    <text evidence="2">The sequence shown here is derived from an EMBL/GenBank/DDBJ whole genome shotgun (WGS) entry which is preliminary data.</text>
</comment>
<dbReference type="Proteomes" id="UP000534107">
    <property type="component" value="Unassembled WGS sequence"/>
</dbReference>